<dbReference type="EMBL" id="CP073720">
    <property type="protein sequence ID" value="UWP79943.1"/>
    <property type="molecule type" value="Genomic_DNA"/>
</dbReference>
<dbReference type="PRINTS" id="PR00413">
    <property type="entry name" value="HADHALOGNASE"/>
</dbReference>
<sequence>MSRQPTIDAVVLDIEGTTSSLRHLRDRHFPYSRARIAEFTRRGTPEIRSLLDETARMAGQPGATDAELAATLQRWVDEDAKTPPLKALQGMIWAEAYAAGELMAHVYTDVPVALRMWRDEGVRVHTFSSGSVQAQRDWFRHTDHGDLLPLLARCFDTRNAGPKADPDSYSAIGRAIEVPPSRILFASDRPAELDAARRAGMRTVGLQRPENPPTDFGEHPWGRDLADAWAAAGCRSSDSLFCKRSDVVAEATRRLSSLNAKEL</sequence>
<gene>
    <name evidence="4 5" type="primary">mtnC</name>
    <name evidence="5" type="ORF">Dfulv_32905</name>
</gene>
<dbReference type="PANTHER" id="PTHR20371">
    <property type="entry name" value="ENOLASE-PHOSPHATASE E1"/>
    <property type="match status" value="1"/>
</dbReference>
<comment type="catalytic activity">
    <reaction evidence="4">
        <text>5-methylsulfanyl-2,3-dioxopentyl phosphate + H2O = 1,2-dihydroxy-5-(methylsulfanyl)pent-1-en-3-one + phosphate</text>
        <dbReference type="Rhea" id="RHEA:21700"/>
        <dbReference type="ChEBI" id="CHEBI:15377"/>
        <dbReference type="ChEBI" id="CHEBI:43474"/>
        <dbReference type="ChEBI" id="CHEBI:49252"/>
        <dbReference type="ChEBI" id="CHEBI:58828"/>
        <dbReference type="EC" id="3.1.3.77"/>
    </reaction>
</comment>
<dbReference type="Gene3D" id="3.40.50.1000">
    <property type="entry name" value="HAD superfamily/HAD-like"/>
    <property type="match status" value="1"/>
</dbReference>
<comment type="similarity">
    <text evidence="4">Belongs to the HAD-like hydrolase superfamily. MasA/MtnC family.</text>
</comment>
<protein>
    <recommendedName>
        <fullName evidence="4">Enolase-phosphatase E1</fullName>
        <ecNumber evidence="4">3.1.3.77</ecNumber>
    </recommendedName>
    <alternativeName>
        <fullName evidence="4">2,3-diketo-5-methylthio-1-phosphopentane phosphatase</fullName>
    </alternativeName>
</protein>
<dbReference type="SUPFAM" id="SSF56784">
    <property type="entry name" value="HAD-like"/>
    <property type="match status" value="1"/>
</dbReference>
<dbReference type="Pfam" id="PF00702">
    <property type="entry name" value="Hydrolase"/>
    <property type="match status" value="1"/>
</dbReference>
<reference evidence="5" key="2">
    <citation type="submission" date="2022-09" db="EMBL/GenBank/DDBJ databases">
        <title>Biosynthetic gene clusters of Dactylosporangioum fulvum.</title>
        <authorList>
            <person name="Caradec T."/>
        </authorList>
    </citation>
    <scope>NUCLEOTIDE SEQUENCE</scope>
    <source>
        <strain evidence="5">NRRL B-16292</strain>
    </source>
</reference>
<dbReference type="SFLD" id="SFLDG01133">
    <property type="entry name" value="C1.5.4:_Enolase-phosphatase_Li"/>
    <property type="match status" value="1"/>
</dbReference>
<comment type="cofactor">
    <cofactor evidence="4">
        <name>Mg(2+)</name>
        <dbReference type="ChEBI" id="CHEBI:18420"/>
    </cofactor>
    <text evidence="4">Binds 1 Mg(2+) ion per subunit.</text>
</comment>
<evidence type="ECO:0000313" key="5">
    <source>
        <dbReference type="EMBL" id="UWP79943.1"/>
    </source>
</evidence>
<proteinExistence type="inferred from homology"/>
<evidence type="ECO:0000256" key="1">
    <source>
        <dbReference type="ARBA" id="ARBA00022605"/>
    </source>
</evidence>
<comment type="pathway">
    <text evidence="4">Amino-acid biosynthesis; L-methionine biosynthesis via salvage pathway; L-methionine from S-methyl-5-thio-alpha-D-ribose 1-phosphate: step 3/6.</text>
</comment>
<dbReference type="EC" id="3.1.3.77" evidence="4"/>
<dbReference type="SFLD" id="SFLDS00003">
    <property type="entry name" value="Haloacid_Dehalogenase"/>
    <property type="match status" value="1"/>
</dbReference>
<dbReference type="Proteomes" id="UP001059617">
    <property type="component" value="Chromosome"/>
</dbReference>
<evidence type="ECO:0000256" key="2">
    <source>
        <dbReference type="ARBA" id="ARBA00022801"/>
    </source>
</evidence>
<reference evidence="5" key="1">
    <citation type="submission" date="2021-04" db="EMBL/GenBank/DDBJ databases">
        <authorList>
            <person name="Hartkoorn R.C."/>
            <person name="Beaudoing E."/>
            <person name="Hot D."/>
        </authorList>
    </citation>
    <scope>NUCLEOTIDE SEQUENCE</scope>
    <source>
        <strain evidence="5">NRRL B-16292</strain>
    </source>
</reference>
<dbReference type="HAMAP" id="MF_01681">
    <property type="entry name" value="Salvage_MtnC"/>
    <property type="match status" value="1"/>
</dbReference>
<dbReference type="SFLD" id="SFLDG01129">
    <property type="entry name" value="C1.5:_HAD__Beta-PGM__Phosphata"/>
    <property type="match status" value="1"/>
</dbReference>
<dbReference type="InterPro" id="IPR023943">
    <property type="entry name" value="Enolase-ppase_E1"/>
</dbReference>
<evidence type="ECO:0000256" key="3">
    <source>
        <dbReference type="ARBA" id="ARBA00023167"/>
    </source>
</evidence>
<keyword evidence="3 4" id="KW-0486">Methionine biosynthesis</keyword>
<keyword evidence="4" id="KW-0479">Metal-binding</keyword>
<comment type="pathway">
    <text evidence="4">Amino-acid biosynthesis; L-methionine biosynthesis via salvage pathway; L-methionine from S-methyl-5-thio-alpha-D-ribose 1-phosphate: step 4/6.</text>
</comment>
<keyword evidence="4" id="KW-0460">Magnesium</keyword>
<dbReference type="NCBIfam" id="TIGR01691">
    <property type="entry name" value="enolase-ppase"/>
    <property type="match status" value="1"/>
</dbReference>
<dbReference type="InterPro" id="IPR036412">
    <property type="entry name" value="HAD-like_sf"/>
</dbReference>
<evidence type="ECO:0000313" key="6">
    <source>
        <dbReference type="Proteomes" id="UP001059617"/>
    </source>
</evidence>
<comment type="function">
    <text evidence="4">Bifunctional enzyme that catalyzes the enolization of 2,3-diketo-5-methylthiopentyl-1-phosphate (DK-MTP-1-P) into the intermediate 2-hydroxy-3-keto-5-methylthiopentenyl-1-phosphate (HK-MTPenyl-1-P), which is then dephosphorylated to form the acireductone 1,2-dihydroxy-3-keto-5-methylthiopentene (DHK-MTPene).</text>
</comment>
<keyword evidence="6" id="KW-1185">Reference proteome</keyword>
<dbReference type="Gene3D" id="1.10.720.60">
    <property type="match status" value="1"/>
</dbReference>
<dbReference type="PANTHER" id="PTHR20371:SF1">
    <property type="entry name" value="ENOLASE-PHOSPHATASE E1"/>
    <property type="match status" value="1"/>
</dbReference>
<comment type="subunit">
    <text evidence="4">Monomer.</text>
</comment>
<accession>A0ABY5VQF2</accession>
<keyword evidence="1 4" id="KW-0028">Amino-acid biosynthesis</keyword>
<name>A0ABY5VQF2_9ACTN</name>
<dbReference type="RefSeq" id="WP_259857701.1">
    <property type="nucleotide sequence ID" value="NZ_BAAAST010000001.1"/>
</dbReference>
<organism evidence="5 6">
    <name type="scientific">Dactylosporangium fulvum</name>
    <dbReference type="NCBI Taxonomy" id="53359"/>
    <lineage>
        <taxon>Bacteria</taxon>
        <taxon>Bacillati</taxon>
        <taxon>Actinomycetota</taxon>
        <taxon>Actinomycetes</taxon>
        <taxon>Micromonosporales</taxon>
        <taxon>Micromonosporaceae</taxon>
        <taxon>Dactylosporangium</taxon>
    </lineage>
</organism>
<evidence type="ECO:0000256" key="4">
    <source>
        <dbReference type="HAMAP-Rule" id="MF_01681"/>
    </source>
</evidence>
<dbReference type="GO" id="GO:0043874">
    <property type="term" value="F:acireductone synthase activity"/>
    <property type="evidence" value="ECO:0007669"/>
    <property type="project" value="UniProtKB-EC"/>
</dbReference>
<keyword evidence="2 4" id="KW-0378">Hydrolase</keyword>
<dbReference type="InterPro" id="IPR023214">
    <property type="entry name" value="HAD_sf"/>
</dbReference>
<dbReference type="CDD" id="cd01629">
    <property type="entry name" value="HAD_EP"/>
    <property type="match status" value="1"/>
</dbReference>
<dbReference type="InterPro" id="IPR006439">
    <property type="entry name" value="HAD-SF_hydro_IA"/>
</dbReference>